<dbReference type="InterPro" id="IPR014710">
    <property type="entry name" value="RmlC-like_jellyroll"/>
</dbReference>
<sequence length="124" mass="13159">MYVISETAERTTHNASGLAAALAGPSRGSEQVSTWRVEMEPGTDSPVHLIDRDQVWMPIAGTFEFVIDEETALVGTGQALVVPADRTRVFRAVDGRAQALVAMAAGGTAAVPGSDERIPLPWAR</sequence>
<dbReference type="RefSeq" id="WP_313766139.1">
    <property type="nucleotide sequence ID" value="NZ_BAAAVH010000054.1"/>
</dbReference>
<evidence type="ECO:0000259" key="1">
    <source>
        <dbReference type="Pfam" id="PF07883"/>
    </source>
</evidence>
<reference evidence="3" key="1">
    <citation type="journal article" date="2019" name="Int. J. Syst. Evol. Microbiol.">
        <title>The Global Catalogue of Microorganisms (GCM) 10K type strain sequencing project: providing services to taxonomists for standard genome sequencing and annotation.</title>
        <authorList>
            <consortium name="The Broad Institute Genomics Platform"/>
            <consortium name="The Broad Institute Genome Sequencing Center for Infectious Disease"/>
            <person name="Wu L."/>
            <person name="Ma J."/>
        </authorList>
    </citation>
    <scope>NUCLEOTIDE SEQUENCE [LARGE SCALE GENOMIC DNA]</scope>
    <source>
        <strain evidence="3">CGMCC 4.1469</strain>
    </source>
</reference>
<keyword evidence="3" id="KW-1185">Reference proteome</keyword>
<name>A0ABW1F5U5_9ACTN</name>
<comment type="caution">
    <text evidence="2">The sequence shown here is derived from an EMBL/GenBank/DDBJ whole genome shotgun (WGS) entry which is preliminary data.</text>
</comment>
<dbReference type="Pfam" id="PF07883">
    <property type="entry name" value="Cupin_2"/>
    <property type="match status" value="1"/>
</dbReference>
<gene>
    <name evidence="2" type="ORF">ACFP0N_32820</name>
</gene>
<accession>A0ABW1F5U5</accession>
<dbReference type="Gene3D" id="2.60.120.10">
    <property type="entry name" value="Jelly Rolls"/>
    <property type="match status" value="1"/>
</dbReference>
<proteinExistence type="predicted"/>
<dbReference type="SUPFAM" id="SSF51182">
    <property type="entry name" value="RmlC-like cupins"/>
    <property type="match status" value="1"/>
</dbReference>
<organism evidence="2 3">
    <name type="scientific">Kitasatospora aburaviensis</name>
    <dbReference type="NCBI Taxonomy" id="67265"/>
    <lineage>
        <taxon>Bacteria</taxon>
        <taxon>Bacillati</taxon>
        <taxon>Actinomycetota</taxon>
        <taxon>Actinomycetes</taxon>
        <taxon>Kitasatosporales</taxon>
        <taxon>Streptomycetaceae</taxon>
        <taxon>Kitasatospora</taxon>
    </lineage>
</organism>
<dbReference type="InterPro" id="IPR013096">
    <property type="entry name" value="Cupin_2"/>
</dbReference>
<dbReference type="EMBL" id="JBHSOD010000064">
    <property type="protein sequence ID" value="MFC5889762.1"/>
    <property type="molecule type" value="Genomic_DNA"/>
</dbReference>
<protein>
    <submittedName>
        <fullName evidence="2">Cupin domain-containing protein</fullName>
    </submittedName>
</protein>
<evidence type="ECO:0000313" key="2">
    <source>
        <dbReference type="EMBL" id="MFC5889762.1"/>
    </source>
</evidence>
<feature type="domain" description="Cupin type-2" evidence="1">
    <location>
        <begin position="36"/>
        <end position="94"/>
    </location>
</feature>
<dbReference type="Proteomes" id="UP001596067">
    <property type="component" value="Unassembled WGS sequence"/>
</dbReference>
<dbReference type="InterPro" id="IPR011051">
    <property type="entry name" value="RmlC_Cupin_sf"/>
</dbReference>
<evidence type="ECO:0000313" key="3">
    <source>
        <dbReference type="Proteomes" id="UP001596067"/>
    </source>
</evidence>